<name>A0A4P7MSK3_PYROR</name>
<gene>
    <name evidence="1" type="ORF">PoMZ_08944</name>
</gene>
<dbReference type="Proteomes" id="UP000294847">
    <property type="component" value="Chromosome 1"/>
</dbReference>
<accession>A0A4P7MSK3</accession>
<evidence type="ECO:0000313" key="1">
    <source>
        <dbReference type="EMBL" id="QBZ53269.1"/>
    </source>
</evidence>
<protein>
    <submittedName>
        <fullName evidence="1">Uncharacterized protein</fullName>
    </submittedName>
</protein>
<dbReference type="AlphaFoldDB" id="A0A4P7MSK3"/>
<reference evidence="1 2" key="1">
    <citation type="journal article" date="2019" name="Mol. Biol. Evol.">
        <title>Blast fungal genomes show frequent chromosomal changes, gene gains and losses, and effector gene turnover.</title>
        <authorList>
            <person name="Gomez Luciano L.B."/>
            <person name="Jason Tsai I."/>
            <person name="Chuma I."/>
            <person name="Tosa Y."/>
            <person name="Chen Y.H."/>
            <person name="Li J.Y."/>
            <person name="Li M.Y."/>
            <person name="Jade Lu M.Y."/>
            <person name="Nakayashiki H."/>
            <person name="Li W.H."/>
        </authorList>
    </citation>
    <scope>NUCLEOTIDE SEQUENCE [LARGE SCALE GENOMIC DNA]</scope>
    <source>
        <strain evidence="1">MZ5-1-6</strain>
    </source>
</reference>
<organism evidence="1 2">
    <name type="scientific">Pyricularia oryzae</name>
    <name type="common">Rice blast fungus</name>
    <name type="synonym">Magnaporthe oryzae</name>
    <dbReference type="NCBI Taxonomy" id="318829"/>
    <lineage>
        <taxon>Eukaryota</taxon>
        <taxon>Fungi</taxon>
        <taxon>Dikarya</taxon>
        <taxon>Ascomycota</taxon>
        <taxon>Pezizomycotina</taxon>
        <taxon>Sordariomycetes</taxon>
        <taxon>Sordariomycetidae</taxon>
        <taxon>Magnaporthales</taxon>
        <taxon>Pyriculariaceae</taxon>
        <taxon>Pyricularia</taxon>
    </lineage>
</organism>
<proteinExistence type="predicted"/>
<sequence>MALFPVANAVGGKQVHPINTESTLNGCLVTFRQRTNGGPANHPVRSEARCIRLNQSVHVGGHLVTVGEHCYDVTANNLPANWYPHALPAEFGREIFECVVIYRSDDHWVLTGSHYGLASGM</sequence>
<dbReference type="EMBL" id="CP034204">
    <property type="protein sequence ID" value="QBZ53269.1"/>
    <property type="molecule type" value="Genomic_DNA"/>
</dbReference>
<evidence type="ECO:0000313" key="2">
    <source>
        <dbReference type="Proteomes" id="UP000294847"/>
    </source>
</evidence>